<reference evidence="5" key="1">
    <citation type="submission" date="2023-06" db="EMBL/GenBank/DDBJ databases">
        <authorList>
            <person name="Delattre M."/>
        </authorList>
    </citation>
    <scope>NUCLEOTIDE SEQUENCE</scope>
    <source>
        <strain evidence="5">AF72</strain>
    </source>
</reference>
<feature type="region of interest" description="Disordered" evidence="4">
    <location>
        <begin position="514"/>
        <end position="555"/>
    </location>
</feature>
<gene>
    <name evidence="5" type="ORF">MSPICULIGERA_LOCUS20111</name>
</gene>
<feature type="compositionally biased region" description="Polar residues" evidence="4">
    <location>
        <begin position="605"/>
        <end position="624"/>
    </location>
</feature>
<comment type="caution">
    <text evidence="5">The sequence shown here is derived from an EMBL/GenBank/DDBJ whole genome shotgun (WGS) entry which is preliminary data.</text>
</comment>
<feature type="region of interest" description="Disordered" evidence="4">
    <location>
        <begin position="605"/>
        <end position="673"/>
    </location>
</feature>
<feature type="region of interest" description="Disordered" evidence="4">
    <location>
        <begin position="687"/>
        <end position="708"/>
    </location>
</feature>
<sequence length="862" mass="95051">MSALAETEPLALTDTTDLLGLYQGDTAPATNQGQFGSVLEAPRRNIDAVNAQFRADLEDGHQVSRCSHSRSVHFPDEDGLVSGYKEGPSSPFQHYAHHQNQAQTANAAPSREEIRSAYTKACQKFGITPSPAVERQIQLFHTITGVRQQTLSLKGERVTHKHIEALEEVLRRVQFESLDFEYTFLDDECIIALAEMLEFYESAQRLNLSFNRAVTYRGWIPFFRAVRNCHSLQDIDMRYSSMSEKALPGLSKMLRAVPPAALTCLHVENCGMTGKNLLHLVGALKGNTTLRELFLGENNIQETDGAHLYQLIVTNTGLTTLDLRNNELKDVGMHHVCDALCNAETLRRSSLQALVVWKNFLTAASMMAVARALRRNPHLETLNLGMNNLGEAGISNLKEALQDSACHLQRLGLQDTKMDNQCAIMIAECMADNEAMVRIDLRDNPGISSAGLLALHSAMRHNKTLTMLNIDETVAAPTTAKVRAYQDDFRRIYEEIQTMCSENRRRATERLQARAIDEDEGVDGKQNEATVSVSTPVREEEGQSASGEQEGGDLHPEEIARSSSVDSALLQKPRSSCRLARSASLTCAEYYPENTIQERLREMSGSTMSLDEIGSRSSNGNDSENTSDESNVESQRTIKRGATVPFATNALHNKGGGSLPSIPAAASSPQPAPVVRKLRRFSVSPTTSTFDLAPTLKPKTTQSSGVAPLVGINNNNKIAPLHEEHCLDPLPATPIRKAEEDTGLEVEKVVHDLVNYVVYEEKSVAERKRSLLLQGNSLERPDPKKLLDELAVNVATPTTPSRVISIAEELSNESDSDVVESVLRGVVREVLKVEKEELRSNLEKRRSRLLNSPAHSQPSTPV</sequence>
<feature type="compositionally biased region" description="Basic and acidic residues" evidence="4">
    <location>
        <begin position="514"/>
        <end position="526"/>
    </location>
</feature>
<evidence type="ECO:0000256" key="4">
    <source>
        <dbReference type="SAM" id="MobiDB-lite"/>
    </source>
</evidence>
<dbReference type="PANTHER" id="PTHR24112">
    <property type="entry name" value="LEUCINE-RICH REPEAT, ISOFORM F-RELATED"/>
    <property type="match status" value="1"/>
</dbReference>
<evidence type="ECO:0000313" key="5">
    <source>
        <dbReference type="EMBL" id="CAJ0581962.1"/>
    </source>
</evidence>
<name>A0AA36D6E9_9BILA</name>
<proteinExistence type="inferred from homology"/>
<keyword evidence="1" id="KW-0433">Leucine-rich repeat</keyword>
<evidence type="ECO:0000313" key="6">
    <source>
        <dbReference type="Proteomes" id="UP001177023"/>
    </source>
</evidence>
<comment type="similarity">
    <text evidence="3">Belongs to the PPP1R37 family.</text>
</comment>
<keyword evidence="2" id="KW-0677">Repeat</keyword>
<dbReference type="AlphaFoldDB" id="A0AA36D6E9"/>
<organism evidence="5 6">
    <name type="scientific">Mesorhabditis spiculigera</name>
    <dbReference type="NCBI Taxonomy" id="96644"/>
    <lineage>
        <taxon>Eukaryota</taxon>
        <taxon>Metazoa</taxon>
        <taxon>Ecdysozoa</taxon>
        <taxon>Nematoda</taxon>
        <taxon>Chromadorea</taxon>
        <taxon>Rhabditida</taxon>
        <taxon>Rhabditina</taxon>
        <taxon>Rhabditomorpha</taxon>
        <taxon>Rhabditoidea</taxon>
        <taxon>Rhabditidae</taxon>
        <taxon>Mesorhabditinae</taxon>
        <taxon>Mesorhabditis</taxon>
    </lineage>
</organism>
<accession>A0AA36D6E9</accession>
<dbReference type="InterPro" id="IPR051279">
    <property type="entry name" value="PP1-Reg/Actin-Interact_Protein"/>
</dbReference>
<keyword evidence="6" id="KW-1185">Reference proteome</keyword>
<dbReference type="Gene3D" id="3.80.10.10">
    <property type="entry name" value="Ribonuclease Inhibitor"/>
    <property type="match status" value="1"/>
</dbReference>
<dbReference type="SUPFAM" id="SSF52047">
    <property type="entry name" value="RNI-like"/>
    <property type="match status" value="1"/>
</dbReference>
<dbReference type="SMART" id="SM00368">
    <property type="entry name" value="LRR_RI"/>
    <property type="match status" value="7"/>
</dbReference>
<evidence type="ECO:0000256" key="2">
    <source>
        <dbReference type="ARBA" id="ARBA00022737"/>
    </source>
</evidence>
<dbReference type="InterPro" id="IPR001611">
    <property type="entry name" value="Leu-rich_rpt"/>
</dbReference>
<dbReference type="Proteomes" id="UP001177023">
    <property type="component" value="Unassembled WGS sequence"/>
</dbReference>
<feature type="region of interest" description="Disordered" evidence="4">
    <location>
        <begin position="842"/>
        <end position="862"/>
    </location>
</feature>
<dbReference type="EMBL" id="CATQJA010002664">
    <property type="protein sequence ID" value="CAJ0581962.1"/>
    <property type="molecule type" value="Genomic_DNA"/>
</dbReference>
<dbReference type="Pfam" id="PF13516">
    <property type="entry name" value="LRR_6"/>
    <property type="match status" value="2"/>
</dbReference>
<dbReference type="PANTHER" id="PTHR24112:SF9">
    <property type="entry name" value="PROTEIN PHOSPHATASE 1 REGULATORY SUBUNIT 37"/>
    <property type="match status" value="1"/>
</dbReference>
<evidence type="ECO:0000256" key="1">
    <source>
        <dbReference type="ARBA" id="ARBA00022614"/>
    </source>
</evidence>
<dbReference type="InterPro" id="IPR032675">
    <property type="entry name" value="LRR_dom_sf"/>
</dbReference>
<feature type="compositionally biased region" description="Low complexity" evidence="4">
    <location>
        <begin position="659"/>
        <end position="669"/>
    </location>
</feature>
<feature type="compositionally biased region" description="Polar residues" evidence="4">
    <location>
        <begin position="849"/>
        <end position="862"/>
    </location>
</feature>
<feature type="non-terminal residue" evidence="5">
    <location>
        <position position="1"/>
    </location>
</feature>
<protein>
    <submittedName>
        <fullName evidence="5">Uncharacterized protein</fullName>
    </submittedName>
</protein>
<evidence type="ECO:0000256" key="3">
    <source>
        <dbReference type="ARBA" id="ARBA00038315"/>
    </source>
</evidence>